<evidence type="ECO:0000259" key="2">
    <source>
        <dbReference type="PROSITE" id="PS50883"/>
    </source>
</evidence>
<dbReference type="Proteomes" id="UP000245368">
    <property type="component" value="Chromosome"/>
</dbReference>
<dbReference type="CDD" id="cd01948">
    <property type="entry name" value="EAL"/>
    <property type="match status" value="1"/>
</dbReference>
<reference evidence="3 4" key="1">
    <citation type="submission" date="2018-05" db="EMBL/GenBank/DDBJ databases">
        <title>Complete Genome Sequence of Deinococcus sp. strain 17bor-2.</title>
        <authorList>
            <person name="Srinivasan S."/>
        </authorList>
    </citation>
    <scope>NUCLEOTIDE SEQUENCE [LARGE SCALE GENOMIC DNA]</scope>
    <source>
        <strain evidence="3 4">17bor-2</strain>
    </source>
</reference>
<dbReference type="Pfam" id="PF00563">
    <property type="entry name" value="EAL"/>
    <property type="match status" value="1"/>
</dbReference>
<dbReference type="GO" id="GO:0071111">
    <property type="term" value="F:cyclic-guanylate-specific phosphodiesterase activity"/>
    <property type="evidence" value="ECO:0007669"/>
    <property type="project" value="InterPro"/>
</dbReference>
<dbReference type="OrthoDB" id="9813903at2"/>
<dbReference type="InterPro" id="IPR050706">
    <property type="entry name" value="Cyclic-di-GMP_PDE-like"/>
</dbReference>
<feature type="domain" description="EAL" evidence="2">
    <location>
        <begin position="2"/>
        <end position="257"/>
    </location>
</feature>
<dbReference type="AlphaFoldDB" id="A0A2Z3JL01"/>
<dbReference type="PROSITE" id="PS50883">
    <property type="entry name" value="EAL"/>
    <property type="match status" value="1"/>
</dbReference>
<dbReference type="SMART" id="SM00052">
    <property type="entry name" value="EAL"/>
    <property type="match status" value="1"/>
</dbReference>
<dbReference type="EMBL" id="CP029494">
    <property type="protein sequence ID" value="AWN24586.1"/>
    <property type="molecule type" value="Genomic_DNA"/>
</dbReference>
<dbReference type="KEGG" id="dez:DKM44_09120"/>
<organism evidence="3 4">
    <name type="scientific">Deinococcus irradiatisoli</name>
    <dbReference type="NCBI Taxonomy" id="2202254"/>
    <lineage>
        <taxon>Bacteria</taxon>
        <taxon>Thermotogati</taxon>
        <taxon>Deinococcota</taxon>
        <taxon>Deinococci</taxon>
        <taxon>Deinococcales</taxon>
        <taxon>Deinococcaceae</taxon>
        <taxon>Deinococcus</taxon>
    </lineage>
</organism>
<dbReference type="Gene3D" id="3.20.20.450">
    <property type="entry name" value="EAL domain"/>
    <property type="match status" value="1"/>
</dbReference>
<gene>
    <name evidence="3" type="ORF">DKM44_09120</name>
</gene>
<evidence type="ECO:0000313" key="4">
    <source>
        <dbReference type="Proteomes" id="UP000245368"/>
    </source>
</evidence>
<dbReference type="PANTHER" id="PTHR33121:SF70">
    <property type="entry name" value="SIGNALING PROTEIN YKOW"/>
    <property type="match status" value="1"/>
</dbReference>
<dbReference type="SUPFAM" id="SSF141868">
    <property type="entry name" value="EAL domain-like"/>
    <property type="match status" value="1"/>
</dbReference>
<evidence type="ECO:0000256" key="1">
    <source>
        <dbReference type="SAM" id="MobiDB-lite"/>
    </source>
</evidence>
<name>A0A2Z3JL01_9DEIO</name>
<feature type="region of interest" description="Disordered" evidence="1">
    <location>
        <begin position="257"/>
        <end position="280"/>
    </location>
</feature>
<protein>
    <submittedName>
        <fullName evidence="3">EAL domain-containing protein</fullName>
    </submittedName>
</protein>
<dbReference type="InterPro" id="IPR035919">
    <property type="entry name" value="EAL_sf"/>
</dbReference>
<sequence>MTLPLWLKFSDSAWFPEALRGLKVAFQPVFDLHSGEVFGHEALIRAELGGRIVGAGDLLAAAPAHGGLHVFDRQARQAAIFQGAALTDSGSHLLINFMPGVVYDPEVCLNTTFAACRQSGVDPARLIFEVVETESYPDLEVLRSVLNRYRREGMRVALDDLGAGHSSLMYLEALRPDIVKLDQSLLLGITENDPRVALVDALIRYAHNLDVQVVAEGLETEAEVRAALALGADLGQGYGLGRPAFERDTATEAASSQRLRRGAADRRQCQPHAASITPLT</sequence>
<evidence type="ECO:0000313" key="3">
    <source>
        <dbReference type="EMBL" id="AWN24586.1"/>
    </source>
</evidence>
<accession>A0A2Z3JL01</accession>
<keyword evidence="4" id="KW-1185">Reference proteome</keyword>
<dbReference type="PANTHER" id="PTHR33121">
    <property type="entry name" value="CYCLIC DI-GMP PHOSPHODIESTERASE PDEF"/>
    <property type="match status" value="1"/>
</dbReference>
<dbReference type="InterPro" id="IPR001633">
    <property type="entry name" value="EAL_dom"/>
</dbReference>
<proteinExistence type="predicted"/>